<dbReference type="Proteomes" id="UP000288716">
    <property type="component" value="Unassembled WGS sequence"/>
</dbReference>
<keyword evidence="11 12" id="KW-0275">Fatty acid biosynthesis</keyword>
<keyword evidence="5" id="KW-0276">Fatty acid metabolism</keyword>
<evidence type="ECO:0000313" key="16">
    <source>
        <dbReference type="Proteomes" id="UP000288716"/>
    </source>
</evidence>
<keyword evidence="9" id="KW-0443">Lipid metabolism</keyword>
<comment type="similarity">
    <text evidence="2 12">Belongs to the fatty acid desaturase type 1 family.</text>
</comment>
<dbReference type="CDD" id="cd03505">
    <property type="entry name" value="Delta9-FADS-like"/>
    <property type="match status" value="1"/>
</dbReference>
<dbReference type="EMBL" id="NCKV01006082">
    <property type="protein sequence ID" value="RWS23666.1"/>
    <property type="molecule type" value="Genomic_DNA"/>
</dbReference>
<keyword evidence="8" id="KW-0408">Iron</keyword>
<evidence type="ECO:0000256" key="11">
    <source>
        <dbReference type="ARBA" id="ARBA00023160"/>
    </source>
</evidence>
<keyword evidence="6 13" id="KW-1133">Transmembrane helix</keyword>
<dbReference type="GO" id="GO:0005789">
    <property type="term" value="C:endoplasmic reticulum membrane"/>
    <property type="evidence" value="ECO:0007669"/>
    <property type="project" value="TreeGrafter"/>
</dbReference>
<keyword evidence="10 13" id="KW-0472">Membrane</keyword>
<evidence type="ECO:0000256" key="13">
    <source>
        <dbReference type="SAM" id="Phobius"/>
    </source>
</evidence>
<dbReference type="PANTHER" id="PTHR11351">
    <property type="entry name" value="ACYL-COA DESATURASE"/>
    <property type="match status" value="1"/>
</dbReference>
<sequence length="352" mass="41259">MPRVHFSANEIYEKCSTEQEANTQIINKNKAVDYFIVKEVNKSRYIFVDSNRYGIVWLNAISFMFMHIAFFIGIYRLFVFTAYKAWIFGVWISLFSAMGVTVGAHRLWSHKTFKATLPLRIVLMVFQTIAGQNDIYTWCRDHRLHHKFSETDADPHNSKRGFFFCHVGWLLTKKHPDVVLKGKTVDCSDLLADPVVKFQRKYYLPLYIILGVVFPIVACHYLFDCSWIDSFISSYVRYIVSLHTTWFVNSAAHMFGDQPYNPQIAPRENIFVSLVVMGSEGFHNYHHTFPWDYTISETGWKFNPMKHAIELWAKLGLAYDLKRASPELIARVKRNILQQSEDQHPYEKPHDF</sequence>
<evidence type="ECO:0000256" key="2">
    <source>
        <dbReference type="ARBA" id="ARBA00009295"/>
    </source>
</evidence>
<evidence type="ECO:0000256" key="8">
    <source>
        <dbReference type="ARBA" id="ARBA00023004"/>
    </source>
</evidence>
<evidence type="ECO:0000256" key="5">
    <source>
        <dbReference type="ARBA" id="ARBA00022832"/>
    </source>
</evidence>
<comment type="caution">
    <text evidence="15">The sequence shown here is derived from an EMBL/GenBank/DDBJ whole genome shotgun (WGS) entry which is preliminary data.</text>
</comment>
<comment type="subcellular location">
    <subcellularLocation>
        <location evidence="1">Membrane</location>
        <topology evidence="1">Multi-pass membrane protein</topology>
    </subcellularLocation>
</comment>
<evidence type="ECO:0000256" key="1">
    <source>
        <dbReference type="ARBA" id="ARBA00004141"/>
    </source>
</evidence>
<evidence type="ECO:0000256" key="6">
    <source>
        <dbReference type="ARBA" id="ARBA00022989"/>
    </source>
</evidence>
<organism evidence="15 16">
    <name type="scientific">Leptotrombidium deliense</name>
    <dbReference type="NCBI Taxonomy" id="299467"/>
    <lineage>
        <taxon>Eukaryota</taxon>
        <taxon>Metazoa</taxon>
        <taxon>Ecdysozoa</taxon>
        <taxon>Arthropoda</taxon>
        <taxon>Chelicerata</taxon>
        <taxon>Arachnida</taxon>
        <taxon>Acari</taxon>
        <taxon>Acariformes</taxon>
        <taxon>Trombidiformes</taxon>
        <taxon>Prostigmata</taxon>
        <taxon>Anystina</taxon>
        <taxon>Parasitengona</taxon>
        <taxon>Trombiculoidea</taxon>
        <taxon>Trombiculidae</taxon>
        <taxon>Leptotrombidium</taxon>
    </lineage>
</organism>
<dbReference type="OrthoDB" id="6406588at2759"/>
<evidence type="ECO:0000256" key="9">
    <source>
        <dbReference type="ARBA" id="ARBA00023098"/>
    </source>
</evidence>
<keyword evidence="4 12" id="KW-0812">Transmembrane</keyword>
<comment type="cofactor">
    <cofactor evidence="12">
        <name>Fe(2+)</name>
        <dbReference type="ChEBI" id="CHEBI:29033"/>
    </cofactor>
</comment>
<dbReference type="VEuPathDB" id="VectorBase:LDEU008374"/>
<feature type="transmembrane region" description="Helical" evidence="13">
    <location>
        <begin position="54"/>
        <end position="79"/>
    </location>
</feature>
<accession>A0A443S7Y3</accession>
<evidence type="ECO:0000256" key="10">
    <source>
        <dbReference type="ARBA" id="ARBA00023136"/>
    </source>
</evidence>
<evidence type="ECO:0000256" key="4">
    <source>
        <dbReference type="ARBA" id="ARBA00022692"/>
    </source>
</evidence>
<dbReference type="InterPro" id="IPR005804">
    <property type="entry name" value="FA_desaturase_dom"/>
</dbReference>
<dbReference type="GO" id="GO:0005506">
    <property type="term" value="F:iron ion binding"/>
    <property type="evidence" value="ECO:0007669"/>
    <property type="project" value="TreeGrafter"/>
</dbReference>
<dbReference type="PANTHER" id="PTHR11351:SF31">
    <property type="entry name" value="DESATURASE 1, ISOFORM A-RELATED"/>
    <property type="match status" value="1"/>
</dbReference>
<dbReference type="GO" id="GO:0004768">
    <property type="term" value="F:stearoyl-CoA 9-desaturase activity"/>
    <property type="evidence" value="ECO:0007669"/>
    <property type="project" value="TreeGrafter"/>
</dbReference>
<dbReference type="Pfam" id="PF00487">
    <property type="entry name" value="FA_desaturase"/>
    <property type="match status" value="1"/>
</dbReference>
<protein>
    <submittedName>
        <fullName evidence="15">Stearoyl-CoA desaturase-like protein</fullName>
    </submittedName>
</protein>
<reference evidence="15 16" key="1">
    <citation type="journal article" date="2018" name="Gigascience">
        <title>Genomes of trombidid mites reveal novel predicted allergens and laterally-transferred genes associated with secondary metabolism.</title>
        <authorList>
            <person name="Dong X."/>
            <person name="Chaisiri K."/>
            <person name="Xia D."/>
            <person name="Armstrong S.D."/>
            <person name="Fang Y."/>
            <person name="Donnelly M.J."/>
            <person name="Kadowaki T."/>
            <person name="McGarry J.W."/>
            <person name="Darby A.C."/>
            <person name="Makepeace B.L."/>
        </authorList>
    </citation>
    <scope>NUCLEOTIDE SEQUENCE [LARGE SCALE GENOMIC DNA]</scope>
    <source>
        <strain evidence="15">UoL-UT</strain>
    </source>
</reference>
<dbReference type="AlphaFoldDB" id="A0A443S7Y3"/>
<dbReference type="PRINTS" id="PR00075">
    <property type="entry name" value="FACDDSATRASE"/>
</dbReference>
<evidence type="ECO:0000256" key="3">
    <source>
        <dbReference type="ARBA" id="ARBA00022516"/>
    </source>
</evidence>
<evidence type="ECO:0000256" key="7">
    <source>
        <dbReference type="ARBA" id="ARBA00023002"/>
    </source>
</evidence>
<gene>
    <name evidence="15" type="ORF">B4U80_10963</name>
</gene>
<feature type="transmembrane region" description="Helical" evidence="13">
    <location>
        <begin position="85"/>
        <end position="104"/>
    </location>
</feature>
<keyword evidence="16" id="KW-1185">Reference proteome</keyword>
<evidence type="ECO:0000313" key="15">
    <source>
        <dbReference type="EMBL" id="RWS23666.1"/>
    </source>
</evidence>
<name>A0A443S7Y3_9ACAR</name>
<proteinExistence type="inferred from homology"/>
<evidence type="ECO:0000259" key="14">
    <source>
        <dbReference type="Pfam" id="PF00487"/>
    </source>
</evidence>
<feature type="transmembrane region" description="Helical" evidence="13">
    <location>
        <begin position="202"/>
        <end position="223"/>
    </location>
</feature>
<dbReference type="STRING" id="299467.A0A443S7Y3"/>
<dbReference type="GO" id="GO:0006636">
    <property type="term" value="P:unsaturated fatty acid biosynthetic process"/>
    <property type="evidence" value="ECO:0007669"/>
    <property type="project" value="TreeGrafter"/>
</dbReference>
<keyword evidence="7 12" id="KW-0560">Oxidoreductase</keyword>
<dbReference type="InterPro" id="IPR015876">
    <property type="entry name" value="Acyl-CoA_DS"/>
</dbReference>
<comment type="domain">
    <text evidence="12">The histidine box domains are involved in binding the catalytic metal ions.</text>
</comment>
<keyword evidence="3 12" id="KW-0444">Lipid biosynthesis</keyword>
<evidence type="ECO:0000256" key="12">
    <source>
        <dbReference type="RuleBase" id="RU000581"/>
    </source>
</evidence>
<feature type="domain" description="Fatty acid desaturase" evidence="14">
    <location>
        <begin position="85"/>
        <end position="290"/>
    </location>
</feature>